<reference evidence="1 2" key="1">
    <citation type="submission" date="2020-08" db="EMBL/GenBank/DDBJ databases">
        <title>The Agave Microbiome: Exploring the role of microbial communities in plant adaptations to desert environments.</title>
        <authorList>
            <person name="Partida-Martinez L.P."/>
        </authorList>
    </citation>
    <scope>NUCLEOTIDE SEQUENCE [LARGE SCALE GENOMIC DNA]</scope>
    <source>
        <strain evidence="1 2">AS3.12</strain>
    </source>
</reference>
<sequence length="48" mass="5106">MSARLRWKADGAAGWRSGPVVTTVVSDAALNDDILKAFARQLVEASGF</sequence>
<dbReference type="EMBL" id="JACHBU010000005">
    <property type="protein sequence ID" value="MBB6509678.1"/>
    <property type="molecule type" value="Genomic_DNA"/>
</dbReference>
<keyword evidence="2" id="KW-1185">Reference proteome</keyword>
<comment type="caution">
    <text evidence="1">The sequence shown here is derived from an EMBL/GenBank/DDBJ whole genome shotgun (WGS) entry which is preliminary data.</text>
</comment>
<accession>A0A7X0JL92</accession>
<proteinExistence type="predicted"/>
<name>A0A7X0JL92_9HYPH</name>
<organism evidence="1 2">
    <name type="scientific">Rhizobium soli</name>
    <dbReference type="NCBI Taxonomy" id="424798"/>
    <lineage>
        <taxon>Bacteria</taxon>
        <taxon>Pseudomonadati</taxon>
        <taxon>Pseudomonadota</taxon>
        <taxon>Alphaproteobacteria</taxon>
        <taxon>Hyphomicrobiales</taxon>
        <taxon>Rhizobiaceae</taxon>
        <taxon>Rhizobium/Agrobacterium group</taxon>
        <taxon>Rhizobium</taxon>
    </lineage>
</organism>
<dbReference type="AlphaFoldDB" id="A0A7X0JL92"/>
<protein>
    <submittedName>
        <fullName evidence="1">Uncharacterized protein</fullName>
    </submittedName>
</protein>
<evidence type="ECO:0000313" key="1">
    <source>
        <dbReference type="EMBL" id="MBB6509678.1"/>
    </source>
</evidence>
<dbReference type="RefSeq" id="WP_162238148.1">
    <property type="nucleotide sequence ID" value="NZ_JACHBU010000005.1"/>
</dbReference>
<dbReference type="Proteomes" id="UP000585437">
    <property type="component" value="Unassembled WGS sequence"/>
</dbReference>
<gene>
    <name evidence="1" type="ORF">F4695_003046</name>
</gene>
<evidence type="ECO:0000313" key="2">
    <source>
        <dbReference type="Proteomes" id="UP000585437"/>
    </source>
</evidence>